<gene>
    <name evidence="2" type="ORF">RISK_005253</name>
</gene>
<evidence type="ECO:0000313" key="2">
    <source>
        <dbReference type="EMBL" id="KLU02187.1"/>
    </source>
</evidence>
<evidence type="ECO:0000313" key="3">
    <source>
        <dbReference type="Proteomes" id="UP000036367"/>
    </source>
</evidence>
<dbReference type="AlphaFoldDB" id="A0A0J1B622"/>
<feature type="region of interest" description="Disordered" evidence="1">
    <location>
        <begin position="1"/>
        <end position="52"/>
    </location>
</feature>
<keyword evidence="3" id="KW-1185">Reference proteome</keyword>
<organism evidence="2 3">
    <name type="scientific">Rhodopirellula islandica</name>
    <dbReference type="NCBI Taxonomy" id="595434"/>
    <lineage>
        <taxon>Bacteria</taxon>
        <taxon>Pseudomonadati</taxon>
        <taxon>Planctomycetota</taxon>
        <taxon>Planctomycetia</taxon>
        <taxon>Pirellulales</taxon>
        <taxon>Pirellulaceae</taxon>
        <taxon>Rhodopirellula</taxon>
    </lineage>
</organism>
<sequence length="52" mass="5789">MLKSRGEGRHQATFPSIGRFPIPAEPAQLGPFAQLERGQAEPEVHFRTSLED</sequence>
<reference evidence="2" key="1">
    <citation type="submission" date="2015-05" db="EMBL/GenBank/DDBJ databases">
        <title>Permanent draft genome of Rhodopirellula islandicus K833.</title>
        <authorList>
            <person name="Kizina J."/>
            <person name="Richter M."/>
            <person name="Glockner F.O."/>
            <person name="Harder J."/>
        </authorList>
    </citation>
    <scope>NUCLEOTIDE SEQUENCE [LARGE SCALE GENOMIC DNA]</scope>
    <source>
        <strain evidence="2">K833</strain>
    </source>
</reference>
<feature type="compositionally biased region" description="Basic and acidic residues" evidence="1">
    <location>
        <begin position="1"/>
        <end position="10"/>
    </location>
</feature>
<dbReference type="Proteomes" id="UP000036367">
    <property type="component" value="Unassembled WGS sequence"/>
</dbReference>
<accession>A0A0J1B622</accession>
<name>A0A0J1B622_RHOIS</name>
<evidence type="ECO:0000256" key="1">
    <source>
        <dbReference type="SAM" id="MobiDB-lite"/>
    </source>
</evidence>
<feature type="compositionally biased region" description="Basic and acidic residues" evidence="1">
    <location>
        <begin position="38"/>
        <end position="52"/>
    </location>
</feature>
<dbReference type="EMBL" id="LECT01000044">
    <property type="protein sequence ID" value="KLU02187.1"/>
    <property type="molecule type" value="Genomic_DNA"/>
</dbReference>
<dbReference type="PATRIC" id="fig|595434.4.peg.4990"/>
<comment type="caution">
    <text evidence="2">The sequence shown here is derived from an EMBL/GenBank/DDBJ whole genome shotgun (WGS) entry which is preliminary data.</text>
</comment>
<protein>
    <submittedName>
        <fullName evidence="2">Uncharacterized protein</fullName>
    </submittedName>
</protein>
<proteinExistence type="predicted"/>